<dbReference type="HOGENOM" id="CLU_028431_2_1_1"/>
<organism evidence="7 8">
    <name type="scientific">Rhizophagus irregularis (strain DAOM 197198w)</name>
    <name type="common">Glomus intraradices</name>
    <dbReference type="NCBI Taxonomy" id="1432141"/>
    <lineage>
        <taxon>Eukaryota</taxon>
        <taxon>Fungi</taxon>
        <taxon>Fungi incertae sedis</taxon>
        <taxon>Mucoromycota</taxon>
        <taxon>Glomeromycotina</taxon>
        <taxon>Glomeromycetes</taxon>
        <taxon>Glomerales</taxon>
        <taxon>Glomeraceae</taxon>
        <taxon>Rhizophagus</taxon>
    </lineage>
</organism>
<dbReference type="Proteomes" id="UP000022910">
    <property type="component" value="Unassembled WGS sequence"/>
</dbReference>
<name>A0A015J1C1_RHIIW</name>
<keyword evidence="3 6" id="KW-0812">Transmembrane</keyword>
<gene>
    <name evidence="7" type="ORF">RirG_153110</name>
</gene>
<feature type="transmembrane region" description="Helical" evidence="6">
    <location>
        <begin position="33"/>
        <end position="52"/>
    </location>
</feature>
<evidence type="ECO:0000256" key="2">
    <source>
        <dbReference type="ARBA" id="ARBA00008573"/>
    </source>
</evidence>
<dbReference type="OMA" id="CMIPGPW"/>
<dbReference type="GO" id="GO:0016020">
    <property type="term" value="C:membrane"/>
    <property type="evidence" value="ECO:0007669"/>
    <property type="project" value="UniProtKB-SubCell"/>
</dbReference>
<keyword evidence="5 6" id="KW-0472">Membrane</keyword>
<keyword evidence="8" id="KW-1185">Reference proteome</keyword>
<protein>
    <recommendedName>
        <fullName evidence="6">Protein YOP1</fullName>
    </recommendedName>
</protein>
<dbReference type="PANTHER" id="PTHR12300">
    <property type="entry name" value="HVA22-LIKE PROTEINS"/>
    <property type="match status" value="1"/>
</dbReference>
<evidence type="ECO:0000256" key="4">
    <source>
        <dbReference type="ARBA" id="ARBA00022989"/>
    </source>
</evidence>
<dbReference type="OrthoDB" id="10009287at2759"/>
<dbReference type="EMBL" id="JEMT01023989">
    <property type="protein sequence ID" value="EXX63322.1"/>
    <property type="molecule type" value="Genomic_DNA"/>
</dbReference>
<evidence type="ECO:0000313" key="7">
    <source>
        <dbReference type="EMBL" id="EXX63322.1"/>
    </source>
</evidence>
<sequence>MEQIKNYEAQLDRELSKYPLIVKLEKECNVPKTYLVAGSVALLSLMMLFNVWGKLLSNLVAWGYPAYASFKAIETTKTDDDTQWLTYWTVLGFFHIIEFFSDIILHWVPFYFLLKVVFFLWLFLPQTKGAQRLYIGFLRPTLLNYEKDVDSGLNKLKSKVIYF</sequence>
<dbReference type="PANTHER" id="PTHR12300:SF161">
    <property type="entry name" value="RECEPTOR EXPRESSION-ENHANCING PROTEIN"/>
    <property type="match status" value="1"/>
</dbReference>
<comment type="similarity">
    <text evidence="2 6">Belongs to the DP1 family.</text>
</comment>
<evidence type="ECO:0000256" key="3">
    <source>
        <dbReference type="ARBA" id="ARBA00022692"/>
    </source>
</evidence>
<dbReference type="InterPro" id="IPR004345">
    <property type="entry name" value="TB2_DP1_HVA22"/>
</dbReference>
<evidence type="ECO:0000313" key="8">
    <source>
        <dbReference type="Proteomes" id="UP000022910"/>
    </source>
</evidence>
<evidence type="ECO:0000256" key="6">
    <source>
        <dbReference type="RuleBase" id="RU362006"/>
    </source>
</evidence>
<evidence type="ECO:0000256" key="1">
    <source>
        <dbReference type="ARBA" id="ARBA00004141"/>
    </source>
</evidence>
<comment type="caution">
    <text evidence="6">Lacks conserved residue(s) required for the propagation of feature annotation.</text>
</comment>
<comment type="subcellular location">
    <subcellularLocation>
        <location evidence="1 6">Membrane</location>
        <topology evidence="1 6">Multi-pass membrane protein</topology>
    </subcellularLocation>
</comment>
<reference evidence="7 8" key="1">
    <citation type="submission" date="2014-02" db="EMBL/GenBank/DDBJ databases">
        <title>Single nucleus genome sequencing reveals high similarity among nuclei of an endomycorrhizal fungus.</title>
        <authorList>
            <person name="Lin K."/>
            <person name="Geurts R."/>
            <person name="Zhang Z."/>
            <person name="Limpens E."/>
            <person name="Saunders D.G."/>
            <person name="Mu D."/>
            <person name="Pang E."/>
            <person name="Cao H."/>
            <person name="Cha H."/>
            <person name="Lin T."/>
            <person name="Zhou Q."/>
            <person name="Shang Y."/>
            <person name="Li Y."/>
            <person name="Ivanov S."/>
            <person name="Sharma T."/>
            <person name="Velzen R.V."/>
            <person name="Ruijter N.D."/>
            <person name="Aanen D.K."/>
            <person name="Win J."/>
            <person name="Kamoun S."/>
            <person name="Bisseling T."/>
            <person name="Huang S."/>
        </authorList>
    </citation>
    <scope>NUCLEOTIDE SEQUENCE [LARGE SCALE GENOMIC DNA]</scope>
    <source>
        <strain evidence="8">DAOM197198w</strain>
    </source>
</reference>
<proteinExistence type="inferred from homology"/>
<feature type="transmembrane region" description="Helical" evidence="6">
    <location>
        <begin position="103"/>
        <end position="124"/>
    </location>
</feature>
<accession>A0A015J1C1</accession>
<dbReference type="Pfam" id="PF03134">
    <property type="entry name" value="TB2_DP1_HVA22"/>
    <property type="match status" value="1"/>
</dbReference>
<dbReference type="AlphaFoldDB" id="A0A015J1C1"/>
<evidence type="ECO:0000256" key="5">
    <source>
        <dbReference type="ARBA" id="ARBA00023136"/>
    </source>
</evidence>
<keyword evidence="4 6" id="KW-1133">Transmembrane helix</keyword>
<comment type="caution">
    <text evidence="7">The sequence shown here is derived from an EMBL/GenBank/DDBJ whole genome shotgun (WGS) entry which is preliminary data.</text>
</comment>